<name>A0A0E3QNI8_METBA</name>
<dbReference type="AlphaFoldDB" id="A0A0E3QNI8"/>
<dbReference type="Proteomes" id="UP000033038">
    <property type="component" value="Chromosome"/>
</dbReference>
<gene>
    <name evidence="1" type="ORF">MSBRW_2132</name>
</gene>
<proteinExistence type="predicted"/>
<dbReference type="KEGG" id="mbw:MSBRW_2132"/>
<protein>
    <submittedName>
        <fullName evidence="1">Uncharacterized protein</fullName>
    </submittedName>
</protein>
<dbReference type="HOGENOM" id="CLU_060719_0_0_2"/>
<sequence length="225" mass="26589">MLIVMGVRGAFMIEMKLHGTYNIYYAILGMRNPMNSWHLMDSSEPDEAGNCTLGEKDLNLAQRLTLAGNEHGKFLRFITVCFDLTAPLYWWKEFDTYKFAEKNSTSTMHKLTSRELAPHDFSFDTLTDYRNDQIQHLNDLIKAYKSREGDSEEDNAYRKAIFRELVQDLPSAFLQKRTIITNYAELRNIYFQRRNHKLDEWIEFCAWIKETLPYAEELICLEKKE</sequence>
<accession>A0A0E3QNI8</accession>
<evidence type="ECO:0000313" key="1">
    <source>
        <dbReference type="EMBL" id="AKB51385.1"/>
    </source>
</evidence>
<dbReference type="EMBL" id="CP009526">
    <property type="protein sequence ID" value="AKB51385.1"/>
    <property type="molecule type" value="Genomic_DNA"/>
</dbReference>
<organism evidence="1">
    <name type="scientific">Methanosarcina barkeri str. Wiesmoor</name>
    <dbReference type="NCBI Taxonomy" id="1434109"/>
    <lineage>
        <taxon>Archaea</taxon>
        <taxon>Methanobacteriati</taxon>
        <taxon>Methanobacteriota</taxon>
        <taxon>Stenosarchaea group</taxon>
        <taxon>Methanomicrobia</taxon>
        <taxon>Methanosarcinales</taxon>
        <taxon>Methanosarcinaceae</taxon>
        <taxon>Methanosarcina</taxon>
    </lineage>
</organism>
<reference evidence="1" key="1">
    <citation type="submission" date="2014-07" db="EMBL/GenBank/DDBJ databases">
        <title>Methanogenic archaea and the global carbon cycle.</title>
        <authorList>
            <person name="Henriksen J.R."/>
            <person name="Luke J."/>
            <person name="Reinhart S."/>
            <person name="Benedict M.N."/>
            <person name="Youngblut N.D."/>
            <person name="Metcalf M.E."/>
            <person name="Whitaker R.J."/>
            <person name="Metcalf W.W."/>
        </authorList>
    </citation>
    <scope>NUCLEOTIDE SEQUENCE [LARGE SCALE GENOMIC DNA]</scope>
    <source>
        <strain evidence="1">Wiesmoor</strain>
    </source>
</reference>
<dbReference type="PATRIC" id="fig|1434109.4.peg.2743"/>